<dbReference type="AlphaFoldDB" id="A0A364JTX2"/>
<keyword evidence="3" id="KW-0969">Cilium</keyword>
<evidence type="ECO:0000313" key="4">
    <source>
        <dbReference type="Proteomes" id="UP000249453"/>
    </source>
</evidence>
<proteinExistence type="predicted"/>
<dbReference type="Proteomes" id="UP000249453">
    <property type="component" value="Unassembled WGS sequence"/>
</dbReference>
<protein>
    <submittedName>
        <fullName evidence="3">Flagellar biosynthesis protein FliO</fullName>
    </submittedName>
</protein>
<keyword evidence="2" id="KW-1133">Transmembrane helix</keyword>
<evidence type="ECO:0000256" key="2">
    <source>
        <dbReference type="SAM" id="Phobius"/>
    </source>
</evidence>
<dbReference type="EMBL" id="QLMK01000009">
    <property type="protein sequence ID" value="RAK27562.1"/>
    <property type="molecule type" value="Genomic_DNA"/>
</dbReference>
<sequence>MKDWLSGFLGENTVNFGGFILILALIICGIFVVLAFMRRIGGGSFTVGGRNASLPRLSVMDAAPVDAKRKLVLIRRDDVEHLLLIGGPTDLVVEQNINKETWNDQKRSPSRIEPDDVERFRQREAALGANIDSTIQLNSPIEHSEPVAPKVSTQAEKVNPAHSYLQQPISAVAPQIARRETQAREIPSAPRPAPSHPPQPRQVLPTQPSEPQSGPRLHPAYPLSQVSRGVLTSTSGASASSAAGSTSGASTSASTNVDLGKVNPAAEALAPRPVPTQVTDPAVQNEADRAPTRPFSEFQSFADVGSSDPGSDNKDLRVTDSSLNQSADRTELFDTVDFETELLGSLDISPIEPEAEHSIEDEIEKLLGDLGKERNPDR</sequence>
<feature type="region of interest" description="Disordered" evidence="1">
    <location>
        <begin position="180"/>
        <end position="221"/>
    </location>
</feature>
<accession>A0A364JTX2</accession>
<dbReference type="PANTHER" id="PTHR38766:SF1">
    <property type="entry name" value="FLAGELLAR PROTEIN FLIO"/>
    <property type="match status" value="1"/>
</dbReference>
<name>A0A364JTX2_9HYPH</name>
<dbReference type="RefSeq" id="WP_111575683.1">
    <property type="nucleotide sequence ID" value="NZ_JBHEEY010000009.1"/>
</dbReference>
<keyword evidence="4" id="KW-1185">Reference proteome</keyword>
<reference evidence="3 4" key="1">
    <citation type="submission" date="2018-06" db="EMBL/GenBank/DDBJ databases">
        <title>Genomic Encyclopedia of Type Strains, Phase IV (KMG-IV): sequencing the most valuable type-strain genomes for metagenomic binning, comparative biology and taxonomic classification.</title>
        <authorList>
            <person name="Goeker M."/>
        </authorList>
    </citation>
    <scope>NUCLEOTIDE SEQUENCE [LARGE SCALE GENOMIC DNA]</scope>
    <source>
        <strain evidence="3 4">DSM 26720</strain>
    </source>
</reference>
<feature type="compositionally biased region" description="Low complexity" evidence="1">
    <location>
        <begin position="235"/>
        <end position="255"/>
    </location>
</feature>
<organism evidence="3 4">
    <name type="scientific">Falsochrobactrum ovis</name>
    <dbReference type="NCBI Taxonomy" id="1293442"/>
    <lineage>
        <taxon>Bacteria</taxon>
        <taxon>Pseudomonadati</taxon>
        <taxon>Pseudomonadota</taxon>
        <taxon>Alphaproteobacteria</taxon>
        <taxon>Hyphomicrobiales</taxon>
        <taxon>Brucellaceae</taxon>
        <taxon>Falsochrobactrum</taxon>
    </lineage>
</organism>
<feature type="region of interest" description="Disordered" evidence="1">
    <location>
        <begin position="235"/>
        <end position="322"/>
    </location>
</feature>
<feature type="transmembrane region" description="Helical" evidence="2">
    <location>
        <begin position="16"/>
        <end position="36"/>
    </location>
</feature>
<dbReference type="InterPro" id="IPR052205">
    <property type="entry name" value="FliO/MopB"/>
</dbReference>
<evidence type="ECO:0000256" key="1">
    <source>
        <dbReference type="SAM" id="MobiDB-lite"/>
    </source>
</evidence>
<comment type="caution">
    <text evidence="3">The sequence shown here is derived from an EMBL/GenBank/DDBJ whole genome shotgun (WGS) entry which is preliminary data.</text>
</comment>
<dbReference type="PANTHER" id="PTHR38766">
    <property type="entry name" value="FLAGELLAR PROTEIN FLIO"/>
    <property type="match status" value="1"/>
</dbReference>
<feature type="compositionally biased region" description="Pro residues" evidence="1">
    <location>
        <begin position="189"/>
        <end position="200"/>
    </location>
</feature>
<keyword evidence="3" id="KW-0282">Flagellum</keyword>
<keyword evidence="2" id="KW-0812">Transmembrane</keyword>
<evidence type="ECO:0000313" key="3">
    <source>
        <dbReference type="EMBL" id="RAK27562.1"/>
    </source>
</evidence>
<keyword evidence="2" id="KW-0472">Membrane</keyword>
<dbReference type="OrthoDB" id="8456606at2"/>
<gene>
    <name evidence="3" type="ORF">C7374_10937</name>
</gene>
<keyword evidence="3" id="KW-0966">Cell projection</keyword>